<proteinExistence type="predicted"/>
<sequence>MAPKQSSILQDLPNDTLRRSTRQALRKLAEVFPKHVAVVRNGDLTVHSLRMFVEEIALQRHLETTAELHNTDPDLEIIRLQVESQLASEFETGSVNPGGNGGISSKRQREDGEWAEEESKLGDTGVKRRKAANPGPVEREKAGKKAGRGKKRKRSSVNEATKSDDTNNPSQPPLVNWRLRHQSPIEPGEVVRIDFSTIPGNLSGLERKKAREVLRNATVDAANQGKEVAIPAAGFQDVMEDSRIASTSWQGVNAPADERQVIRQLVQGGYKLPRIHPIPYTGKRLLVADGNGLVLIFRSQVTEHMLKGILPLVNEAAMRFMEEVKAPSEESMKENLRGPHFFCIAGHDRNNKEKPALSKWHLANEEVLARFFAEGQPLQVLTRYGCKIVRRIFPEIVKRFEDCAQKIGIKPLYGGMFFNFCLNGARMDGSRPIPRVFCEPHIDFKNLALAVCMVFVYGHFNHREKCWIVIWEAGVALEIPMGVFILYPSSLFLHFNVDITNLNFVVTNGDQPTKENSTPLNCLCGDPEADHGESWRNAQGRGSMVWFNQASMFQTTELGFNTVAQARAAGAETTCDAEKWLEKGIFPYVSLDD</sequence>
<gene>
    <name evidence="2" type="ORF">V5O48_003781</name>
</gene>
<feature type="compositionally biased region" description="Basic and acidic residues" evidence="1">
    <location>
        <begin position="107"/>
        <end position="121"/>
    </location>
</feature>
<accession>A0ABR3FRY9</accession>
<protein>
    <submittedName>
        <fullName evidence="2">Uncharacterized protein</fullName>
    </submittedName>
</protein>
<dbReference type="Proteomes" id="UP001465976">
    <property type="component" value="Unassembled WGS sequence"/>
</dbReference>
<name>A0ABR3FRY9_9AGAR</name>
<dbReference type="EMBL" id="JBAHYK010000113">
    <property type="protein sequence ID" value="KAL0578206.1"/>
    <property type="molecule type" value="Genomic_DNA"/>
</dbReference>
<reference evidence="2 3" key="1">
    <citation type="submission" date="2024-02" db="EMBL/GenBank/DDBJ databases">
        <title>A draft genome for the cacao thread blight pathogen Marasmius crinis-equi.</title>
        <authorList>
            <person name="Cohen S.P."/>
            <person name="Baruah I.K."/>
            <person name="Amoako-Attah I."/>
            <person name="Bukari Y."/>
            <person name="Meinhardt L.W."/>
            <person name="Bailey B.A."/>
        </authorList>
    </citation>
    <scope>NUCLEOTIDE SEQUENCE [LARGE SCALE GENOMIC DNA]</scope>
    <source>
        <strain evidence="2 3">GH-76</strain>
    </source>
</reference>
<evidence type="ECO:0000313" key="2">
    <source>
        <dbReference type="EMBL" id="KAL0578206.1"/>
    </source>
</evidence>
<evidence type="ECO:0000313" key="3">
    <source>
        <dbReference type="Proteomes" id="UP001465976"/>
    </source>
</evidence>
<feature type="compositionally biased region" description="Basic residues" evidence="1">
    <location>
        <begin position="144"/>
        <end position="155"/>
    </location>
</feature>
<comment type="caution">
    <text evidence="2">The sequence shown here is derived from an EMBL/GenBank/DDBJ whole genome shotgun (WGS) entry which is preliminary data.</text>
</comment>
<keyword evidence="3" id="KW-1185">Reference proteome</keyword>
<organism evidence="2 3">
    <name type="scientific">Marasmius crinis-equi</name>
    <dbReference type="NCBI Taxonomy" id="585013"/>
    <lineage>
        <taxon>Eukaryota</taxon>
        <taxon>Fungi</taxon>
        <taxon>Dikarya</taxon>
        <taxon>Basidiomycota</taxon>
        <taxon>Agaricomycotina</taxon>
        <taxon>Agaricomycetes</taxon>
        <taxon>Agaricomycetidae</taxon>
        <taxon>Agaricales</taxon>
        <taxon>Marasmiineae</taxon>
        <taxon>Marasmiaceae</taxon>
        <taxon>Marasmius</taxon>
    </lineage>
</organism>
<evidence type="ECO:0000256" key="1">
    <source>
        <dbReference type="SAM" id="MobiDB-lite"/>
    </source>
</evidence>
<feature type="region of interest" description="Disordered" evidence="1">
    <location>
        <begin position="89"/>
        <end position="176"/>
    </location>
</feature>